<protein>
    <submittedName>
        <fullName evidence="2">Uncharacterized protein</fullName>
    </submittedName>
</protein>
<evidence type="ECO:0000313" key="3">
    <source>
        <dbReference type="Proteomes" id="UP000201594"/>
    </source>
</evidence>
<name>A0A1B2ICF5_9CAUD</name>
<accession>A0A1B2ICF5</accession>
<reference evidence="3" key="1">
    <citation type="submission" date="2016-06" db="EMBL/GenBank/DDBJ databases">
        <authorList>
            <person name="Berg J.A."/>
            <person name="Buchanan A.L."/>
            <person name="Choi M.C."/>
            <person name="Sharma R."/>
            <person name="Tatlow P."/>
            <person name="Allen R.C."/>
            <person name="Bloomfield T.J."/>
            <person name="Buhler B."/>
            <person name="Bybee R.N."/>
            <person name="Duncan S."/>
            <person name="Fuhriman D.A."/>
            <person name="Harris N."/>
            <person name="Hilton J.A."/>
            <person name="Hurst E."/>
            <person name="James B.D."/>
            <person name="Knabe B.K."/>
            <person name="Pollock S.V."/>
            <person name="Ririe D.B."/>
            <person name="Rogers S.L."/>
            <person name="Stephenson M.B."/>
            <person name="Thompson S.E."/>
            <person name="Usher B.K."/>
            <person name="Ward A.T."/>
            <person name="Webb C.J."/>
            <person name="Wells M.J."/>
            <person name="Wright C.K."/>
            <person name="Breakwell D.P."/>
            <person name="Hope S."/>
            <person name="Grose J.H."/>
        </authorList>
    </citation>
    <scope>NUCLEOTIDE SEQUENCE [LARGE SCALE GENOMIC DNA]</scope>
</reference>
<feature type="compositionally biased region" description="Polar residues" evidence="1">
    <location>
        <begin position="20"/>
        <end position="31"/>
    </location>
</feature>
<dbReference type="KEGG" id="vg:29061649"/>
<feature type="region of interest" description="Disordered" evidence="1">
    <location>
        <begin position="1"/>
        <end position="58"/>
    </location>
</feature>
<dbReference type="Proteomes" id="UP000201594">
    <property type="component" value="Segment"/>
</dbReference>
<feature type="compositionally biased region" description="Low complexity" evidence="1">
    <location>
        <begin position="9"/>
        <end position="19"/>
    </location>
</feature>
<sequence>MGNQDKTKQQSTQQSATTTVLDTTGEQSLAQSDARPQLTAETTPAVDPQTVAPAGSINAEEQNDLKLLGQLLEEYAANSGTHIDLNSSKSQVAFSKLHHAFRLLFKQRGTAFKQGFAILIKVVVDAKTKAFHPKVVNYHLNNLNPDEQTAFIVFINLVSRFARFDNKAKFAKNTNVSRLTELVADPELKGLLDEVFLVKH</sequence>
<dbReference type="RefSeq" id="YP_009278357.1">
    <property type="nucleotide sequence ID" value="NC_031007.1"/>
</dbReference>
<proteinExistence type="predicted"/>
<evidence type="ECO:0000313" key="2">
    <source>
        <dbReference type="EMBL" id="ANZ48895.1"/>
    </source>
</evidence>
<organism evidence="2 3">
    <name type="scientific">Erwinia phage vB_EamM_EarlPhillipIV</name>
    <dbReference type="NCBI Taxonomy" id="1883372"/>
    <lineage>
        <taxon>Viruses</taxon>
        <taxon>Duplodnaviria</taxon>
        <taxon>Heunggongvirae</taxon>
        <taxon>Uroviricota</taxon>
        <taxon>Caudoviricetes</taxon>
        <taxon>Chimalliviridae</taxon>
        <taxon>Derbicusvirus</taxon>
        <taxon>Derbicusvirus derbicus</taxon>
    </lineage>
</organism>
<dbReference type="EMBL" id="KX397367">
    <property type="protein sequence ID" value="ANZ48895.1"/>
    <property type="molecule type" value="Genomic_DNA"/>
</dbReference>
<dbReference type="OrthoDB" id="14846at10239"/>
<dbReference type="GeneID" id="29061649"/>
<gene>
    <name evidence="2" type="ORF">EARLPHILLIPIV_45</name>
</gene>
<evidence type="ECO:0000256" key="1">
    <source>
        <dbReference type="SAM" id="MobiDB-lite"/>
    </source>
</evidence>